<proteinExistence type="predicted"/>
<dbReference type="InterPro" id="IPR043519">
    <property type="entry name" value="NT_sf"/>
</dbReference>
<evidence type="ECO:0008006" key="3">
    <source>
        <dbReference type="Google" id="ProtNLM"/>
    </source>
</evidence>
<dbReference type="Gene3D" id="3.30.460.10">
    <property type="entry name" value="Beta Polymerase, domain 2"/>
    <property type="match status" value="1"/>
</dbReference>
<name>A0A1G6HL29_9GAMM</name>
<organism evidence="1 2">
    <name type="scientific">Acinetobacter marinus</name>
    <dbReference type="NCBI Taxonomy" id="281375"/>
    <lineage>
        <taxon>Bacteria</taxon>
        <taxon>Pseudomonadati</taxon>
        <taxon>Pseudomonadota</taxon>
        <taxon>Gammaproteobacteria</taxon>
        <taxon>Moraxellales</taxon>
        <taxon>Moraxellaceae</taxon>
        <taxon>Acinetobacter</taxon>
    </lineage>
</organism>
<dbReference type="EMBL" id="FMYK01000002">
    <property type="protein sequence ID" value="SDB95017.1"/>
    <property type="molecule type" value="Genomic_DNA"/>
</dbReference>
<gene>
    <name evidence="1" type="ORF">SAMN05421749_102369</name>
</gene>
<accession>A0A1G6HL29</accession>
<evidence type="ECO:0000313" key="1">
    <source>
        <dbReference type="EMBL" id="SDB95017.1"/>
    </source>
</evidence>
<dbReference type="Proteomes" id="UP000242317">
    <property type="component" value="Unassembled WGS sequence"/>
</dbReference>
<evidence type="ECO:0000313" key="2">
    <source>
        <dbReference type="Proteomes" id="UP000242317"/>
    </source>
</evidence>
<keyword evidence="2" id="KW-1185">Reference proteome</keyword>
<dbReference type="SUPFAM" id="SSF81301">
    <property type="entry name" value="Nucleotidyltransferase"/>
    <property type="match status" value="1"/>
</dbReference>
<dbReference type="AlphaFoldDB" id="A0A1G6HL29"/>
<reference evidence="2" key="1">
    <citation type="submission" date="2016-09" db="EMBL/GenBank/DDBJ databases">
        <authorList>
            <person name="Varghese N."/>
            <person name="Submissions S."/>
        </authorList>
    </citation>
    <scope>NUCLEOTIDE SEQUENCE [LARGE SCALE GENOMIC DNA]</scope>
    <source>
        <strain evidence="2">ANC 3699</strain>
    </source>
</reference>
<sequence>MFEITNLLNQVQILKIDCSIYLFGSYLYSETWADLDALIIYKDYEDVSIIKNVFSKSFLNTPLDLIFMTKEEEIFFNFINRTNARKIFPKNTY</sequence>
<protein>
    <recommendedName>
        <fullName evidence="3">Nucleotidyltransferase domain-containing protein</fullName>
    </recommendedName>
</protein>